<evidence type="ECO:0000313" key="1">
    <source>
        <dbReference type="EMBL" id="SJM57966.1"/>
    </source>
</evidence>
<evidence type="ECO:0000313" key="2">
    <source>
        <dbReference type="Proteomes" id="UP000195913"/>
    </source>
</evidence>
<sequence length="389" mass="42410">MAVGDGACSVAYADAPSDDLVMDCGAGTNPAATAPADKLLEELVSRKQRQWLPQELLVTHFDADHWGGLARLPIQAQAYKLQGHSLGLKGPKRVTIFYPRFPRPAAPLGVAMVAHALIGTALQGGPFFDLVSAWKKAGAKVTLIPLCRGDSFCGPDEPWNVYWPPKDTDSLSAKSRIAIDTVVEELQLLVVRSGLVRLAYAAARTSELFTEIGEQTALRGTGVEENELEGMPLGSMALQIRLRELASQEEMTGDDPYWDGALWNRVRKYNNALSLVVSNCTGTFLNFGDCEGASLNKLLQLGICPGLTPHDTIRPLVLLAPHHGTQKPGKTFESLFPDANDIVLQNGVQHSQKLRSKRLFYNTKSSNSVLETYGPVFTNPLCTHFFQNL</sequence>
<gene>
    <name evidence="1" type="ORF">FM101_05150</name>
</gene>
<accession>A0A1R4FPW6</accession>
<evidence type="ECO:0008006" key="3">
    <source>
        <dbReference type="Google" id="ProtNLM"/>
    </source>
</evidence>
<dbReference type="SUPFAM" id="SSF56281">
    <property type="entry name" value="Metallo-hydrolase/oxidoreductase"/>
    <property type="match status" value="1"/>
</dbReference>
<dbReference type="Proteomes" id="UP000195913">
    <property type="component" value="Unassembled WGS sequence"/>
</dbReference>
<organism evidence="1 2">
    <name type="scientific">Arthrobacter rhombi</name>
    <dbReference type="NCBI Taxonomy" id="71253"/>
    <lineage>
        <taxon>Bacteria</taxon>
        <taxon>Bacillati</taxon>
        <taxon>Actinomycetota</taxon>
        <taxon>Actinomycetes</taxon>
        <taxon>Micrococcales</taxon>
        <taxon>Micrococcaceae</taxon>
        <taxon>Arthrobacter</taxon>
    </lineage>
</organism>
<dbReference type="EMBL" id="FUHW01000021">
    <property type="protein sequence ID" value="SJM57966.1"/>
    <property type="molecule type" value="Genomic_DNA"/>
</dbReference>
<dbReference type="InterPro" id="IPR036866">
    <property type="entry name" value="RibonucZ/Hydroxyglut_hydro"/>
</dbReference>
<keyword evidence="2" id="KW-1185">Reference proteome</keyword>
<dbReference type="AlphaFoldDB" id="A0A1R4FPW6"/>
<name>A0A1R4FPW6_9MICC</name>
<reference evidence="1 2" key="1">
    <citation type="submission" date="2017-02" db="EMBL/GenBank/DDBJ databases">
        <authorList>
            <person name="Peterson S.W."/>
        </authorList>
    </citation>
    <scope>NUCLEOTIDE SEQUENCE [LARGE SCALE GENOMIC DNA]</scope>
    <source>
        <strain evidence="1 2">B Ar 00.02</strain>
    </source>
</reference>
<proteinExistence type="predicted"/>
<protein>
    <recommendedName>
        <fullName evidence="3">Metallo-beta-lactamase domain-containing protein</fullName>
    </recommendedName>
</protein>